<feature type="signal peptide" evidence="1">
    <location>
        <begin position="1"/>
        <end position="22"/>
    </location>
</feature>
<name>A0A2S9YFB4_9BACT</name>
<proteinExistence type="predicted"/>
<evidence type="ECO:0008006" key="4">
    <source>
        <dbReference type="Google" id="ProtNLM"/>
    </source>
</evidence>
<dbReference type="InterPro" id="IPR036465">
    <property type="entry name" value="vWFA_dom_sf"/>
</dbReference>
<comment type="caution">
    <text evidence="2">The sequence shown here is derived from an EMBL/GenBank/DDBJ whole genome shotgun (WGS) entry which is preliminary data.</text>
</comment>
<gene>
    <name evidence="2" type="ORF">ENSA7_52360</name>
</gene>
<dbReference type="SUPFAM" id="SSF53300">
    <property type="entry name" value="vWA-like"/>
    <property type="match status" value="1"/>
</dbReference>
<protein>
    <recommendedName>
        <fullName evidence="4">VWFA domain-containing protein</fullName>
    </recommendedName>
</protein>
<evidence type="ECO:0000313" key="3">
    <source>
        <dbReference type="Proteomes" id="UP000238823"/>
    </source>
</evidence>
<feature type="chain" id="PRO_5015554078" description="VWFA domain-containing protein" evidence="1">
    <location>
        <begin position="23"/>
        <end position="560"/>
    </location>
</feature>
<evidence type="ECO:0000313" key="2">
    <source>
        <dbReference type="EMBL" id="PRQ03769.1"/>
    </source>
</evidence>
<organism evidence="2 3">
    <name type="scientific">Enhygromyxa salina</name>
    <dbReference type="NCBI Taxonomy" id="215803"/>
    <lineage>
        <taxon>Bacteria</taxon>
        <taxon>Pseudomonadati</taxon>
        <taxon>Myxococcota</taxon>
        <taxon>Polyangia</taxon>
        <taxon>Nannocystales</taxon>
        <taxon>Nannocystaceae</taxon>
        <taxon>Enhygromyxa</taxon>
    </lineage>
</organism>
<sequence length="560" mass="59009">MIVGMTVRGGLAVTLVLSCSWAAGCGSPGLVPVVLETEPAAENQLQLTENKDVDILFVIDNSGSMGAEQANLAANFGAFIEVLEANDVEANYRIGITTTDNGNSWCPPGSTTPEAGNLVLSSCRERLGDFIFNNGEEDVSDLACNDICTLDAAALEIQPTLTQDDANPKPRPWLERIEGFTNIPAGTSTFDAFRCFGPQGINGCGFESPLESMYLALTRARNPDEDSYGFMRSSALLAVVFVTDEADCSYNKSWASIFEPDGNQVFWADPADMFPSSAVCWNAGVDCVGDPSGYDSCDPVDKDVDGDPTTDPSDAVLHPLSRYVAQLGDIEQDKQALNAESEVIVALIGGVQPDGSLVYADVGDSDPAFQHDFGIGPGCTGPLGEAAAPPARLRDFTNSFTPDNLHSICATDYTGALEAIADQIRSKIIPACYYKCGADTNPDTELIDAICEVEQDVPGFGVRDVPECLRDAVGAYAVDPASGSYVMPSTEDEVCFAARTDVGGQSDDALDDIAEYCVDLGANVEFQLAYAAGVLPPSGASTVASCVVSAEPAVDCPELN</sequence>
<evidence type="ECO:0000256" key="1">
    <source>
        <dbReference type="SAM" id="SignalP"/>
    </source>
</evidence>
<keyword evidence="1" id="KW-0732">Signal</keyword>
<dbReference type="Proteomes" id="UP000238823">
    <property type="component" value="Unassembled WGS sequence"/>
</dbReference>
<dbReference type="Gene3D" id="3.40.50.410">
    <property type="entry name" value="von Willebrand factor, type A domain"/>
    <property type="match status" value="1"/>
</dbReference>
<dbReference type="EMBL" id="PVNL01000107">
    <property type="protein sequence ID" value="PRQ03769.1"/>
    <property type="molecule type" value="Genomic_DNA"/>
</dbReference>
<dbReference type="AlphaFoldDB" id="A0A2S9YFB4"/>
<reference evidence="2 3" key="1">
    <citation type="submission" date="2018-03" db="EMBL/GenBank/DDBJ databases">
        <title>Draft Genome Sequences of the Obligatory Marine Myxobacteria Enhygromyxa salina SWB007.</title>
        <authorList>
            <person name="Poehlein A."/>
            <person name="Moghaddam J.A."/>
            <person name="Harms H."/>
            <person name="Alanjari M."/>
            <person name="Koenig G.M."/>
            <person name="Daniel R."/>
            <person name="Schaeberle T.F."/>
        </authorList>
    </citation>
    <scope>NUCLEOTIDE SEQUENCE [LARGE SCALE GENOMIC DNA]</scope>
    <source>
        <strain evidence="2 3">SWB007</strain>
    </source>
</reference>
<accession>A0A2S9YFB4</accession>